<reference evidence="6 7" key="1">
    <citation type="submission" date="2016-02" db="EMBL/GenBank/DDBJ databases">
        <title>Anaerosporomusa subterraneum gen. nov., sp. nov., a spore-forming obligate anaerobe isolated from saprolite.</title>
        <authorList>
            <person name="Choi J.K."/>
            <person name="Shah M."/>
            <person name="Yee N."/>
        </authorList>
    </citation>
    <scope>NUCLEOTIDE SEQUENCE [LARGE SCALE GENOMIC DNA]</scope>
    <source>
        <strain evidence="6 7">RU4</strain>
    </source>
</reference>
<dbReference type="Gene3D" id="1.10.1740.10">
    <property type="match status" value="1"/>
</dbReference>
<name>A0A154BRM6_ANASB</name>
<dbReference type="InterPro" id="IPR013324">
    <property type="entry name" value="RNA_pol_sigma_r3/r4-like"/>
</dbReference>
<evidence type="ECO:0000259" key="5">
    <source>
        <dbReference type="Pfam" id="PF04542"/>
    </source>
</evidence>
<evidence type="ECO:0000313" key="6">
    <source>
        <dbReference type="EMBL" id="KYZ76470.1"/>
    </source>
</evidence>
<keyword evidence="3" id="KW-0238">DNA-binding</keyword>
<dbReference type="SUPFAM" id="SSF88946">
    <property type="entry name" value="Sigma2 domain of RNA polymerase sigma factors"/>
    <property type="match status" value="1"/>
</dbReference>
<gene>
    <name evidence="6" type="ORF">AXX12_08540</name>
</gene>
<dbReference type="NCBIfam" id="TIGR02937">
    <property type="entry name" value="sigma70-ECF"/>
    <property type="match status" value="1"/>
</dbReference>
<dbReference type="PANTHER" id="PTHR30385">
    <property type="entry name" value="SIGMA FACTOR F FLAGELLAR"/>
    <property type="match status" value="1"/>
</dbReference>
<proteinExistence type="predicted"/>
<dbReference type="GO" id="GO:0006352">
    <property type="term" value="P:DNA-templated transcription initiation"/>
    <property type="evidence" value="ECO:0007669"/>
    <property type="project" value="InterPro"/>
</dbReference>
<protein>
    <recommendedName>
        <fullName evidence="5">RNA polymerase sigma-70 region 2 domain-containing protein</fullName>
    </recommendedName>
</protein>
<dbReference type="Gene3D" id="1.20.140.160">
    <property type="match status" value="1"/>
</dbReference>
<evidence type="ECO:0000256" key="1">
    <source>
        <dbReference type="ARBA" id="ARBA00023015"/>
    </source>
</evidence>
<dbReference type="GO" id="GO:0016987">
    <property type="term" value="F:sigma factor activity"/>
    <property type="evidence" value="ECO:0007669"/>
    <property type="project" value="UniProtKB-KW"/>
</dbReference>
<evidence type="ECO:0000313" key="7">
    <source>
        <dbReference type="Proteomes" id="UP000076268"/>
    </source>
</evidence>
<keyword evidence="4" id="KW-0804">Transcription</keyword>
<dbReference type="InterPro" id="IPR007627">
    <property type="entry name" value="RNA_pol_sigma70_r2"/>
</dbReference>
<dbReference type="InterPro" id="IPR013325">
    <property type="entry name" value="RNA_pol_sigma_r2"/>
</dbReference>
<evidence type="ECO:0000256" key="4">
    <source>
        <dbReference type="ARBA" id="ARBA00023163"/>
    </source>
</evidence>
<dbReference type="PANTHER" id="PTHR30385:SF1">
    <property type="entry name" value="RNA POLYMERASE SIGMA-H FACTOR"/>
    <property type="match status" value="1"/>
</dbReference>
<feature type="domain" description="RNA polymerase sigma-70 region 2" evidence="5">
    <location>
        <begin position="41"/>
        <end position="89"/>
    </location>
</feature>
<dbReference type="Proteomes" id="UP000076268">
    <property type="component" value="Unassembled WGS sequence"/>
</dbReference>
<dbReference type="AlphaFoldDB" id="A0A154BRM6"/>
<dbReference type="Pfam" id="PF04542">
    <property type="entry name" value="Sigma70_r2"/>
    <property type="match status" value="1"/>
</dbReference>
<keyword evidence="2" id="KW-0731">Sigma factor</keyword>
<dbReference type="EMBL" id="LSGP01000017">
    <property type="protein sequence ID" value="KYZ76470.1"/>
    <property type="molecule type" value="Genomic_DNA"/>
</dbReference>
<dbReference type="OrthoDB" id="1669753at2"/>
<evidence type="ECO:0000256" key="3">
    <source>
        <dbReference type="ARBA" id="ARBA00023125"/>
    </source>
</evidence>
<comment type="caution">
    <text evidence="6">The sequence shown here is derived from an EMBL/GenBank/DDBJ whole genome shotgun (WGS) entry which is preliminary data.</text>
</comment>
<keyword evidence="1" id="KW-0805">Transcription regulation</keyword>
<keyword evidence="7" id="KW-1185">Reference proteome</keyword>
<dbReference type="GO" id="GO:0003677">
    <property type="term" value="F:DNA binding"/>
    <property type="evidence" value="ECO:0007669"/>
    <property type="project" value="UniProtKB-KW"/>
</dbReference>
<evidence type="ECO:0000256" key="2">
    <source>
        <dbReference type="ARBA" id="ARBA00023082"/>
    </source>
</evidence>
<dbReference type="STRING" id="1794912.AXX12_08540"/>
<dbReference type="InterPro" id="IPR014284">
    <property type="entry name" value="RNA_pol_sigma-70_dom"/>
</dbReference>
<accession>A0A154BRM6</accession>
<sequence>MDLQKLVLQAQVGDAVAYDTVCRQFRGLVMKQARQGHLAGIREDAESEGWLALAQAVKDYDPARGVPFAGYAERCVSYRLWNVFKKERRRWQTESPLEDDRTDEDGESDRPSLLERLAASDDVVGEVQRREQREELRHALTILPIRQRQAVTATIIGEGRLVDLAVEWGISIQAVHATRKKALLSLRQCFEV</sequence>
<organism evidence="6 7">
    <name type="scientific">Anaerosporomusa subterranea</name>
    <dbReference type="NCBI Taxonomy" id="1794912"/>
    <lineage>
        <taxon>Bacteria</taxon>
        <taxon>Bacillati</taxon>
        <taxon>Bacillota</taxon>
        <taxon>Negativicutes</taxon>
        <taxon>Acetonemataceae</taxon>
        <taxon>Anaerosporomusa</taxon>
    </lineage>
</organism>
<dbReference type="SUPFAM" id="SSF88659">
    <property type="entry name" value="Sigma3 and sigma4 domains of RNA polymerase sigma factors"/>
    <property type="match status" value="1"/>
</dbReference>
<dbReference type="RefSeq" id="WP_066241998.1">
    <property type="nucleotide sequence ID" value="NZ_LSGP01000017.1"/>
</dbReference>